<accession>A0AAX1VZJ3</accession>
<gene>
    <name evidence="1" type="ORF">ALQ89_03225</name>
</gene>
<reference evidence="1 2" key="1">
    <citation type="submission" date="2018-08" db="EMBL/GenBank/DDBJ databases">
        <title>Recombination of ecologically and evolutionarily significant loci maintains genetic cohesion in the Pseudomonas syringae species complex.</title>
        <authorList>
            <person name="Dillon M."/>
            <person name="Thakur S."/>
            <person name="Almeida R.N.D."/>
            <person name="Weir B.S."/>
            <person name="Guttman D.S."/>
        </authorList>
    </citation>
    <scope>NUCLEOTIDE SEQUENCE [LARGE SCALE GENOMIC DNA]</scope>
    <source>
        <strain evidence="1 2">ICMP 2851</strain>
    </source>
</reference>
<sequence length="82" mass="9501">MSKEQIDAGITAFREKLSEIQSAETNEYRLEALQFAQGMLFTLWRIEFVNEEQFEQLKIDLLNADSQALRTLKLSILEPNHG</sequence>
<evidence type="ECO:0000313" key="2">
    <source>
        <dbReference type="Proteomes" id="UP000280350"/>
    </source>
</evidence>
<proteinExistence type="predicted"/>
<dbReference type="AlphaFoldDB" id="A0AAX1VZJ3"/>
<evidence type="ECO:0000313" key="1">
    <source>
        <dbReference type="EMBL" id="RML82380.1"/>
    </source>
</evidence>
<dbReference type="EMBL" id="RBNX01000072">
    <property type="protein sequence ID" value="RML82380.1"/>
    <property type="molecule type" value="Genomic_DNA"/>
</dbReference>
<protein>
    <submittedName>
        <fullName evidence="1">Uncharacterized protein</fullName>
    </submittedName>
</protein>
<dbReference type="Proteomes" id="UP000280350">
    <property type="component" value="Unassembled WGS sequence"/>
</dbReference>
<organism evidence="1 2">
    <name type="scientific">Pseudomonas amygdali pv. tabaci</name>
    <name type="common">Pseudomonas syringae pv. tabaci</name>
    <dbReference type="NCBI Taxonomy" id="322"/>
    <lineage>
        <taxon>Bacteria</taxon>
        <taxon>Pseudomonadati</taxon>
        <taxon>Pseudomonadota</taxon>
        <taxon>Gammaproteobacteria</taxon>
        <taxon>Pseudomonadales</taxon>
        <taxon>Pseudomonadaceae</taxon>
        <taxon>Pseudomonas</taxon>
        <taxon>Pseudomonas amygdali</taxon>
    </lineage>
</organism>
<comment type="caution">
    <text evidence="1">The sequence shown here is derived from an EMBL/GenBank/DDBJ whole genome shotgun (WGS) entry which is preliminary data.</text>
</comment>
<dbReference type="RefSeq" id="WP_122257842.1">
    <property type="nucleotide sequence ID" value="NZ_RBNX01000072.1"/>
</dbReference>
<name>A0AAX1VZJ3_PSEAJ</name>